<protein>
    <recommendedName>
        <fullName evidence="7">ABC3 transporter permease C-terminal domain-containing protein</fullName>
    </recommendedName>
</protein>
<feature type="transmembrane region" description="Helical" evidence="6">
    <location>
        <begin position="97"/>
        <end position="119"/>
    </location>
</feature>
<keyword evidence="4 6" id="KW-1133">Transmembrane helix</keyword>
<evidence type="ECO:0000256" key="3">
    <source>
        <dbReference type="ARBA" id="ARBA00022692"/>
    </source>
</evidence>
<organism evidence="8 9">
    <name type="scientific">Formimonas warabiya</name>
    <dbReference type="NCBI Taxonomy" id="1761012"/>
    <lineage>
        <taxon>Bacteria</taxon>
        <taxon>Bacillati</taxon>
        <taxon>Bacillota</taxon>
        <taxon>Clostridia</taxon>
        <taxon>Eubacteriales</taxon>
        <taxon>Peptococcaceae</taxon>
        <taxon>Candidatus Formimonas</taxon>
    </lineage>
</organism>
<dbReference type="Pfam" id="PF02687">
    <property type="entry name" value="FtsX"/>
    <property type="match status" value="1"/>
</dbReference>
<dbReference type="KEGG" id="fwa:DCMF_00810"/>
<comment type="subcellular location">
    <subcellularLocation>
        <location evidence="1">Cell membrane</location>
        <topology evidence="1">Multi-pass membrane protein</topology>
    </subcellularLocation>
</comment>
<keyword evidence="9" id="KW-1185">Reference proteome</keyword>
<dbReference type="GO" id="GO:0005886">
    <property type="term" value="C:plasma membrane"/>
    <property type="evidence" value="ECO:0007669"/>
    <property type="project" value="UniProtKB-SubCell"/>
</dbReference>
<keyword evidence="3 6" id="KW-0812">Transmembrane</keyword>
<sequence length="144" mass="16084">MIINKRIKRVLLENKAQYIGSILLVVFSCFLFTSMIIEENKNTISLMKVFGYRKKEVDSLILNSSTPVVVLGYIVGIPLSFALMGGLMKALENSLTFAMPVTIDPFYIIVGFVIVMFSYELSKLLCRRKVTAVSMSEALKAGTE</sequence>
<dbReference type="PROSITE" id="PS51257">
    <property type="entry name" value="PROKAR_LIPOPROTEIN"/>
    <property type="match status" value="1"/>
</dbReference>
<keyword evidence="2" id="KW-1003">Cell membrane</keyword>
<proteinExistence type="predicted"/>
<feature type="transmembrane region" description="Helical" evidence="6">
    <location>
        <begin position="59"/>
        <end position="85"/>
    </location>
</feature>
<evidence type="ECO:0000256" key="2">
    <source>
        <dbReference type="ARBA" id="ARBA00022475"/>
    </source>
</evidence>
<evidence type="ECO:0000313" key="9">
    <source>
        <dbReference type="Proteomes" id="UP000323521"/>
    </source>
</evidence>
<keyword evidence="5 6" id="KW-0472">Membrane</keyword>
<reference evidence="8 9" key="1">
    <citation type="submission" date="2016-10" db="EMBL/GenBank/DDBJ databases">
        <title>Complete Genome Sequence of Peptococcaceae strain DCMF.</title>
        <authorList>
            <person name="Edwards R.J."/>
            <person name="Holland S.I."/>
            <person name="Deshpande N.P."/>
            <person name="Wong Y.K."/>
            <person name="Ertan H."/>
            <person name="Manefield M."/>
            <person name="Russell T.L."/>
            <person name="Lee M.J."/>
        </authorList>
    </citation>
    <scope>NUCLEOTIDE SEQUENCE [LARGE SCALE GENOMIC DNA]</scope>
    <source>
        <strain evidence="8 9">DCMF</strain>
    </source>
</reference>
<evidence type="ECO:0000256" key="4">
    <source>
        <dbReference type="ARBA" id="ARBA00022989"/>
    </source>
</evidence>
<evidence type="ECO:0000256" key="1">
    <source>
        <dbReference type="ARBA" id="ARBA00004651"/>
    </source>
</evidence>
<evidence type="ECO:0000259" key="7">
    <source>
        <dbReference type="Pfam" id="PF02687"/>
    </source>
</evidence>
<evidence type="ECO:0000313" key="8">
    <source>
        <dbReference type="EMBL" id="ATW23526.1"/>
    </source>
</evidence>
<dbReference type="EMBL" id="CP017634">
    <property type="protein sequence ID" value="ATW23526.1"/>
    <property type="molecule type" value="Genomic_DNA"/>
</dbReference>
<accession>A0A3G1KM15</accession>
<dbReference type="InterPro" id="IPR003838">
    <property type="entry name" value="ABC3_permease_C"/>
</dbReference>
<gene>
    <name evidence="8" type="ORF">DCMF_00810</name>
</gene>
<dbReference type="RefSeq" id="WP_214658997.1">
    <property type="nucleotide sequence ID" value="NZ_CP017634.1"/>
</dbReference>
<dbReference type="AlphaFoldDB" id="A0A3G1KM15"/>
<feature type="domain" description="ABC3 transporter permease C-terminal" evidence="7">
    <location>
        <begin position="20"/>
        <end position="131"/>
    </location>
</feature>
<name>A0A3G1KM15_FORW1</name>
<dbReference type="Proteomes" id="UP000323521">
    <property type="component" value="Chromosome"/>
</dbReference>
<evidence type="ECO:0000256" key="6">
    <source>
        <dbReference type="SAM" id="Phobius"/>
    </source>
</evidence>
<feature type="transmembrane region" description="Helical" evidence="6">
    <location>
        <begin position="18"/>
        <end position="38"/>
    </location>
</feature>
<evidence type="ECO:0000256" key="5">
    <source>
        <dbReference type="ARBA" id="ARBA00023136"/>
    </source>
</evidence>